<evidence type="ECO:0000313" key="2">
    <source>
        <dbReference type="EMBL" id="MFD1512764.1"/>
    </source>
</evidence>
<dbReference type="EMBL" id="JBHUDC010000003">
    <property type="protein sequence ID" value="MFD1512764.1"/>
    <property type="molecule type" value="Genomic_DNA"/>
</dbReference>
<dbReference type="AlphaFoldDB" id="A0ABD6ASQ0"/>
<proteinExistence type="predicted"/>
<accession>A0ABD6ASQ0</accession>
<gene>
    <name evidence="2" type="ORF">ACFSBT_05640</name>
</gene>
<comment type="caution">
    <text evidence="2">The sequence shown here is derived from an EMBL/GenBank/DDBJ whole genome shotgun (WGS) entry which is preliminary data.</text>
</comment>
<organism evidence="2 3">
    <name type="scientific">Halomarina rubra</name>
    <dbReference type="NCBI Taxonomy" id="2071873"/>
    <lineage>
        <taxon>Archaea</taxon>
        <taxon>Methanobacteriati</taxon>
        <taxon>Methanobacteriota</taxon>
        <taxon>Stenosarchaea group</taxon>
        <taxon>Halobacteria</taxon>
        <taxon>Halobacteriales</taxon>
        <taxon>Natronomonadaceae</taxon>
        <taxon>Halomarina</taxon>
    </lineage>
</organism>
<name>A0ABD6ASQ0_9EURY</name>
<dbReference type="Pfam" id="PF18545">
    <property type="entry name" value="HalOD1"/>
    <property type="match status" value="1"/>
</dbReference>
<keyword evidence="3" id="KW-1185">Reference proteome</keyword>
<dbReference type="RefSeq" id="WP_250872743.1">
    <property type="nucleotide sequence ID" value="NZ_JALXFV010000003.1"/>
</dbReference>
<evidence type="ECO:0000259" key="1">
    <source>
        <dbReference type="Pfam" id="PF18545"/>
    </source>
</evidence>
<sequence>MSQGTGRLPPSVAVIEQVATEEDVDPMQLEPPLNDVIDPDALDALCAGESMNGFIVFSYCGYTVTVDATGGVTVEERPFDASVDTPQPTTAISD</sequence>
<evidence type="ECO:0000313" key="3">
    <source>
        <dbReference type="Proteomes" id="UP001597187"/>
    </source>
</evidence>
<dbReference type="Proteomes" id="UP001597187">
    <property type="component" value="Unassembled WGS sequence"/>
</dbReference>
<feature type="domain" description="Halobacterial output" evidence="1">
    <location>
        <begin position="9"/>
        <end position="76"/>
    </location>
</feature>
<dbReference type="InterPro" id="IPR040624">
    <property type="entry name" value="HalOD1"/>
</dbReference>
<protein>
    <submittedName>
        <fullName evidence="2">HalOD1 output domain-containing protein</fullName>
    </submittedName>
</protein>
<reference evidence="2 3" key="1">
    <citation type="journal article" date="2019" name="Int. J. Syst. Evol. Microbiol.">
        <title>The Global Catalogue of Microorganisms (GCM) 10K type strain sequencing project: providing services to taxonomists for standard genome sequencing and annotation.</title>
        <authorList>
            <consortium name="The Broad Institute Genomics Platform"/>
            <consortium name="The Broad Institute Genome Sequencing Center for Infectious Disease"/>
            <person name="Wu L."/>
            <person name="Ma J."/>
        </authorList>
    </citation>
    <scope>NUCLEOTIDE SEQUENCE [LARGE SCALE GENOMIC DNA]</scope>
    <source>
        <strain evidence="2 3">CGMCC 1.12563</strain>
    </source>
</reference>